<evidence type="ECO:0000256" key="3">
    <source>
        <dbReference type="ARBA" id="ARBA00032460"/>
    </source>
</evidence>
<dbReference type="EMBL" id="PNCL01000079">
    <property type="protein sequence ID" value="TMP56895.1"/>
    <property type="molecule type" value="Genomic_DNA"/>
</dbReference>
<reference evidence="8 9" key="2">
    <citation type="submission" date="2019-06" db="EMBL/GenBank/DDBJ databases">
        <title>Co-occurence of chitin degradation, pigmentation and bioactivity in marine Pseudoalteromonas.</title>
        <authorList>
            <person name="Sonnenschein E.C."/>
            <person name="Bech P.K."/>
        </authorList>
    </citation>
    <scope>NUCLEOTIDE SEQUENCE [LARGE SCALE GENOMIC DNA]</scope>
    <source>
        <strain evidence="9">S2231</strain>
        <strain evidence="6 8">S2233</strain>
    </source>
</reference>
<dbReference type="AlphaFoldDB" id="A0A5S3XP57"/>
<reference evidence="7" key="3">
    <citation type="submission" date="2019-09" db="EMBL/GenBank/DDBJ databases">
        <title>Co-occurence of chitin degradation, pigmentation and bioactivity in marine Pseudoalteromonas.</title>
        <authorList>
            <person name="Sonnenschein E.C."/>
            <person name="Bech P.K."/>
        </authorList>
    </citation>
    <scope>NUCLEOTIDE SEQUENCE</scope>
    <source>
        <strain evidence="7">S2231</strain>
    </source>
</reference>
<dbReference type="PANTHER" id="PTHR46036:SF5">
    <property type="entry name" value="LACTOYLGLUTATHIONE LYASE"/>
    <property type="match status" value="1"/>
</dbReference>
<gene>
    <name evidence="7" type="ORF">CWB96_14445</name>
    <name evidence="6" type="ORF">CWB97_19785</name>
</gene>
<dbReference type="InterPro" id="IPR004360">
    <property type="entry name" value="Glyas_Fos-R_dOase_dom"/>
</dbReference>
<dbReference type="PANTHER" id="PTHR46036">
    <property type="entry name" value="LACTOYLGLUTATHIONE LYASE"/>
    <property type="match status" value="1"/>
</dbReference>
<dbReference type="Gene3D" id="3.10.180.10">
    <property type="entry name" value="2,3-Dihydroxybiphenyl 1,2-Dioxygenase, domain 1"/>
    <property type="match status" value="1"/>
</dbReference>
<proteinExistence type="predicted"/>
<evidence type="ECO:0000256" key="2">
    <source>
        <dbReference type="ARBA" id="ARBA00030892"/>
    </source>
</evidence>
<accession>A0A5S3XP57</accession>
<comment type="caution">
    <text evidence="7">The sequence shown here is derived from an EMBL/GenBank/DDBJ whole genome shotgun (WGS) entry which is preliminary data.</text>
</comment>
<reference evidence="7 9" key="1">
    <citation type="submission" date="2017-12" db="EMBL/GenBank/DDBJ databases">
        <authorList>
            <person name="Paulsen S."/>
            <person name="Gram L.K."/>
        </authorList>
    </citation>
    <scope>NUCLEOTIDE SEQUENCE [LARGE SCALE GENOMIC DNA]</scope>
    <source>
        <strain evidence="7 9">S2231</strain>
        <strain evidence="6">S2233</strain>
    </source>
</reference>
<dbReference type="SUPFAM" id="SSF54593">
    <property type="entry name" value="Glyoxalase/Bleomycin resistance protein/Dihydroxybiphenyl dioxygenase"/>
    <property type="match status" value="1"/>
</dbReference>
<sequence length="124" mass="14608">MIRITDADRSIKFYHALFNLHEKRRIEFDDFALIYLGNDESNFELELTHNYNKQAPYELGNGYGHLAFSAPDLEPLHALATHLNYAPKDIKEFFNQNTKVARFFFITDPDGYEIEVIEQSDIYR</sequence>
<dbReference type="Pfam" id="PF00903">
    <property type="entry name" value="Glyoxalase"/>
    <property type="match status" value="1"/>
</dbReference>
<evidence type="ECO:0000256" key="4">
    <source>
        <dbReference type="ARBA" id="ARBA00033298"/>
    </source>
</evidence>
<keyword evidence="8" id="KW-1185">Reference proteome</keyword>
<organism evidence="7 9">
    <name type="scientific">Pseudoalteromonas citrea</name>
    <dbReference type="NCBI Taxonomy" id="43655"/>
    <lineage>
        <taxon>Bacteria</taxon>
        <taxon>Pseudomonadati</taxon>
        <taxon>Pseudomonadota</taxon>
        <taxon>Gammaproteobacteria</taxon>
        <taxon>Alteromonadales</taxon>
        <taxon>Pseudoalteromonadaceae</taxon>
        <taxon>Pseudoalteromonas</taxon>
    </lineage>
</organism>
<dbReference type="Proteomes" id="UP000307706">
    <property type="component" value="Unassembled WGS sequence"/>
</dbReference>
<dbReference type="GO" id="GO:0019243">
    <property type="term" value="P:methylglyoxal catabolic process to D-lactate via S-lactoyl-glutathione"/>
    <property type="evidence" value="ECO:0007669"/>
    <property type="project" value="TreeGrafter"/>
</dbReference>
<evidence type="ECO:0000259" key="5">
    <source>
        <dbReference type="PROSITE" id="PS51819"/>
    </source>
</evidence>
<name>A0A5S3XP57_9GAMM</name>
<evidence type="ECO:0000256" key="1">
    <source>
        <dbReference type="ARBA" id="ARBA00030291"/>
    </source>
</evidence>
<dbReference type="GO" id="GO:0004462">
    <property type="term" value="F:lactoylglutathione lyase activity"/>
    <property type="evidence" value="ECO:0007669"/>
    <property type="project" value="TreeGrafter"/>
</dbReference>
<dbReference type="InterPro" id="IPR037523">
    <property type="entry name" value="VOC_core"/>
</dbReference>
<protein>
    <recommendedName>
        <fullName evidence="2">Aldoketomutase</fullName>
    </recommendedName>
    <alternativeName>
        <fullName evidence="1">Ketone-aldehyde mutase</fullName>
    </alternativeName>
    <alternativeName>
        <fullName evidence="3">Methylglyoxalase</fullName>
    </alternativeName>
    <alternativeName>
        <fullName evidence="4">S-D-lactoylglutathione methylglyoxal lyase</fullName>
    </alternativeName>
</protein>
<dbReference type="InterPro" id="IPR029068">
    <property type="entry name" value="Glyas_Bleomycin-R_OHBP_Dase"/>
</dbReference>
<evidence type="ECO:0000313" key="9">
    <source>
        <dbReference type="Proteomes" id="UP000307706"/>
    </source>
</evidence>
<evidence type="ECO:0000313" key="6">
    <source>
        <dbReference type="EMBL" id="TMP40133.1"/>
    </source>
</evidence>
<dbReference type="PROSITE" id="PS51819">
    <property type="entry name" value="VOC"/>
    <property type="match status" value="1"/>
</dbReference>
<dbReference type="EMBL" id="PNCK01000091">
    <property type="protein sequence ID" value="TMP40133.1"/>
    <property type="molecule type" value="Genomic_DNA"/>
</dbReference>
<evidence type="ECO:0000313" key="8">
    <source>
        <dbReference type="Proteomes" id="UP000305730"/>
    </source>
</evidence>
<dbReference type="OrthoDB" id="9789841at2"/>
<dbReference type="Proteomes" id="UP000305730">
    <property type="component" value="Unassembled WGS sequence"/>
</dbReference>
<feature type="domain" description="VOC" evidence="5">
    <location>
        <begin position="1"/>
        <end position="119"/>
    </location>
</feature>
<keyword evidence="7" id="KW-0456">Lyase</keyword>
<evidence type="ECO:0000313" key="7">
    <source>
        <dbReference type="EMBL" id="TMP56895.1"/>
    </source>
</evidence>
<dbReference type="GO" id="GO:0005737">
    <property type="term" value="C:cytoplasm"/>
    <property type="evidence" value="ECO:0007669"/>
    <property type="project" value="TreeGrafter"/>
</dbReference>